<protein>
    <recommendedName>
        <fullName evidence="1">Dipeptidase</fullName>
        <ecNumber evidence="1">3.4.-.-</ecNumber>
    </recommendedName>
</protein>
<dbReference type="PANTHER" id="PTHR12994:SF17">
    <property type="entry name" value="LD30995P"/>
    <property type="match status" value="1"/>
</dbReference>
<evidence type="ECO:0000313" key="3">
    <source>
        <dbReference type="EMBL" id="ALO14627.1"/>
    </source>
</evidence>
<dbReference type="Proteomes" id="UP000064893">
    <property type="component" value="Chromosome"/>
</dbReference>
<gene>
    <name evidence="3" type="primary">pepDA_1</name>
    <name evidence="3" type="ORF">L21SP5_00960</name>
</gene>
<proteinExistence type="inferred from homology"/>
<keyword evidence="1 3" id="KW-0378">Hydrolase</keyword>
<dbReference type="GO" id="GO:0006508">
    <property type="term" value="P:proteolysis"/>
    <property type="evidence" value="ECO:0007669"/>
    <property type="project" value="UniProtKB-KW"/>
</dbReference>
<sequence length="544" mass="62779" precursor="true">MKNFIRLLTISFLLFSIQSHACTIIAVGKKASKDGSNIISHSDAGPDSRIFVVPAMTFEEGAKAPVYWGIQDATLPLDKDGEILGYIPQIRQTYKYFHSAYSQVNEYQLGIAESTTAQRDELICTRKNGEQIMTIEQAQIFALQRHKTAREAVKFIGELMTKYGFLPSSGPGSETLVIADKDEIWVLEIFGVGAGWTRDSGKPGAIWAAQRLPEDQATMVPNWSIIKQIDEDDKDNFMVSDNYKQEAIDRGWYNPESGKLFIWQEAYAPLPAEYATGRFWLFHQTFAPNLKNWPDRSVENNYYKGMQPYFQTVEPVSYYPFSIQPEKKMSVQDVISFQRSTFEGTIYDMTLYPQWMVPDGEGSMVQSPMATPFPDSEMRKAMEITYRRPVARHRGHYGMVLQIRDWLPDEIGGVYWVYLDNPYFCPYIPIYTGNLSVDESYKTYDPEAYSEKSARWAYDFVGNLCRLRFQPMSKDVIAKRDPFEQNIFDKQAEIEKEALKLHKKKPEKAQEFLTEYTNGLMQEATQMYIELRNQLITDYTNNHE</sequence>
<reference evidence="3 4" key="1">
    <citation type="submission" date="2015-11" db="EMBL/GenBank/DDBJ databases">
        <title>Description and complete genome sequence of a novel strain predominating in hypersaline microbial mats and representing a new family of the Bacteriodetes phylum.</title>
        <authorList>
            <person name="Spring S."/>
            <person name="Bunk B."/>
            <person name="Sproer C."/>
            <person name="Klenk H.-P."/>
        </authorList>
    </citation>
    <scope>NUCLEOTIDE SEQUENCE [LARGE SCALE GENOMIC DNA]</scope>
    <source>
        <strain evidence="3 4">L21-Spi-D4</strain>
    </source>
</reference>
<dbReference type="InterPro" id="IPR005322">
    <property type="entry name" value="Peptidase_C69"/>
</dbReference>
<dbReference type="OrthoDB" id="1109933at2"/>
<dbReference type="Pfam" id="PF03577">
    <property type="entry name" value="Peptidase_C69"/>
    <property type="match status" value="1"/>
</dbReference>
<comment type="catalytic activity">
    <reaction evidence="1">
        <text>an L-aminoacyl-L-amino acid + H2O = 2 an L-alpha-amino acid</text>
        <dbReference type="Rhea" id="RHEA:48940"/>
        <dbReference type="ChEBI" id="CHEBI:15377"/>
        <dbReference type="ChEBI" id="CHEBI:59869"/>
        <dbReference type="ChEBI" id="CHEBI:77460"/>
    </reaction>
</comment>
<feature type="signal peptide" evidence="2">
    <location>
        <begin position="1"/>
        <end position="21"/>
    </location>
</feature>
<evidence type="ECO:0000313" key="4">
    <source>
        <dbReference type="Proteomes" id="UP000064893"/>
    </source>
</evidence>
<comment type="similarity">
    <text evidence="1">Belongs to the peptidase C69 family.</text>
</comment>
<name>A0A0S2HX28_9BACT</name>
<dbReference type="PANTHER" id="PTHR12994">
    <property type="entry name" value="SECERNIN"/>
    <property type="match status" value="1"/>
</dbReference>
<accession>A0A0S2HX28</accession>
<dbReference type="EMBL" id="CP013118">
    <property type="protein sequence ID" value="ALO14627.1"/>
    <property type="molecule type" value="Genomic_DNA"/>
</dbReference>
<keyword evidence="1" id="KW-0645">Protease</keyword>
<dbReference type="GO" id="GO:0016805">
    <property type="term" value="F:dipeptidase activity"/>
    <property type="evidence" value="ECO:0007669"/>
    <property type="project" value="UniProtKB-KW"/>
</dbReference>
<dbReference type="RefSeq" id="WP_081421439.1">
    <property type="nucleotide sequence ID" value="NZ_CP013118.1"/>
</dbReference>
<keyword evidence="2" id="KW-0732">Signal</keyword>
<dbReference type="AlphaFoldDB" id="A0A0S2HX28"/>
<keyword evidence="1" id="KW-0224">Dipeptidase</keyword>
<evidence type="ECO:0000256" key="1">
    <source>
        <dbReference type="RuleBase" id="RU364089"/>
    </source>
</evidence>
<feature type="chain" id="PRO_5006599193" description="Dipeptidase" evidence="2">
    <location>
        <begin position="22"/>
        <end position="544"/>
    </location>
</feature>
<keyword evidence="4" id="KW-1185">Reference proteome</keyword>
<dbReference type="EC" id="3.4.-.-" evidence="1"/>
<dbReference type="GO" id="GO:0070004">
    <property type="term" value="F:cysteine-type exopeptidase activity"/>
    <property type="evidence" value="ECO:0007669"/>
    <property type="project" value="InterPro"/>
</dbReference>
<dbReference type="STRING" id="1307839.L21SP5_00960"/>
<dbReference type="KEGG" id="blq:L21SP5_00960"/>
<organism evidence="3 4">
    <name type="scientific">Salinivirga cyanobacteriivorans</name>
    <dbReference type="NCBI Taxonomy" id="1307839"/>
    <lineage>
        <taxon>Bacteria</taxon>
        <taxon>Pseudomonadati</taxon>
        <taxon>Bacteroidota</taxon>
        <taxon>Bacteroidia</taxon>
        <taxon>Bacteroidales</taxon>
        <taxon>Salinivirgaceae</taxon>
        <taxon>Salinivirga</taxon>
    </lineage>
</organism>
<evidence type="ECO:0000256" key="2">
    <source>
        <dbReference type="SAM" id="SignalP"/>
    </source>
</evidence>